<organism evidence="3 4">
    <name type="scientific">Tigriopus californicus</name>
    <name type="common">Marine copepod</name>
    <dbReference type="NCBI Taxonomy" id="6832"/>
    <lineage>
        <taxon>Eukaryota</taxon>
        <taxon>Metazoa</taxon>
        <taxon>Ecdysozoa</taxon>
        <taxon>Arthropoda</taxon>
        <taxon>Crustacea</taxon>
        <taxon>Multicrustacea</taxon>
        <taxon>Hexanauplia</taxon>
        <taxon>Copepoda</taxon>
        <taxon>Harpacticoida</taxon>
        <taxon>Harpacticidae</taxon>
        <taxon>Tigriopus</taxon>
    </lineage>
</organism>
<evidence type="ECO:0000256" key="1">
    <source>
        <dbReference type="SAM" id="MobiDB-lite"/>
    </source>
</evidence>
<evidence type="ECO:0000313" key="4">
    <source>
        <dbReference type="Proteomes" id="UP000318571"/>
    </source>
</evidence>
<dbReference type="EMBL" id="VCGU01000010">
    <property type="protein sequence ID" value="TRY68399.1"/>
    <property type="molecule type" value="Genomic_DNA"/>
</dbReference>
<feature type="region of interest" description="Disordered" evidence="1">
    <location>
        <begin position="370"/>
        <end position="390"/>
    </location>
</feature>
<reference evidence="3 4" key="1">
    <citation type="journal article" date="2018" name="Nat. Ecol. Evol.">
        <title>Genomic signatures of mitonuclear coevolution across populations of Tigriopus californicus.</title>
        <authorList>
            <person name="Barreto F.S."/>
            <person name="Watson E.T."/>
            <person name="Lima T.G."/>
            <person name="Willett C.S."/>
            <person name="Edmands S."/>
            <person name="Li W."/>
            <person name="Burton R.S."/>
        </authorList>
    </citation>
    <scope>NUCLEOTIDE SEQUENCE [LARGE SCALE GENOMIC DNA]</scope>
    <source>
        <strain evidence="3 4">San Diego</strain>
    </source>
</reference>
<dbReference type="AlphaFoldDB" id="A0A553NSL5"/>
<evidence type="ECO:0000313" key="3">
    <source>
        <dbReference type="EMBL" id="TRY68399.1"/>
    </source>
</evidence>
<protein>
    <submittedName>
        <fullName evidence="3">Uncharacterized protein</fullName>
    </submittedName>
</protein>
<sequence length="483" mass="54300">MSKNKMSMCYPYGMGVSCICDNRGRIYKCFPNLENIPTDHNHDPNGEAMLSRDDRAESGLLGDDMSVIDTLTGNAGRDRGLDERTEIILAATFLVLIILAFISLSSQDQGIIRVMTGDLKSGTSRWHLVQFHEKDLIMRRFDGLFSTDKIMISSNKKVEPVVDTFIPHFSKATDLYQNMSLSVVPPSTYLYESENYSIAYSIITHRCELFPSFGANKVPKKLFGFETFRESNDLIRNRILDALPLPRFILRPCKGYSSIYRLYSCCGSKSCSTSFVIYRCEKNYMRRRLQESFHISPSGGTMSTHLGGHIPSISVSVQTEPMMTTLNGNGHLANLANTAELLVNGHSQARPSYSSATLPHNAHLVSSLAHQNSHDLEDHEPSRNHNGNGAGAIWTSMMHTAQSFRDVRDVIAMSHSRDNTLNREALHHSALNASRSWPLTLGSLKSDQRQNVFPPFFQNETIPLCQKRNLRIPETTEEIILFI</sequence>
<evidence type="ECO:0000256" key="2">
    <source>
        <dbReference type="SAM" id="Phobius"/>
    </source>
</evidence>
<keyword evidence="2" id="KW-0472">Membrane</keyword>
<comment type="caution">
    <text evidence="3">The sequence shown here is derived from an EMBL/GenBank/DDBJ whole genome shotgun (WGS) entry which is preliminary data.</text>
</comment>
<name>A0A553NSL5_TIGCA</name>
<keyword evidence="2" id="KW-0812">Transmembrane</keyword>
<proteinExistence type="predicted"/>
<dbReference type="PROSITE" id="PS51257">
    <property type="entry name" value="PROKAR_LIPOPROTEIN"/>
    <property type="match status" value="1"/>
</dbReference>
<feature type="compositionally biased region" description="Basic and acidic residues" evidence="1">
    <location>
        <begin position="372"/>
        <end position="383"/>
    </location>
</feature>
<keyword evidence="4" id="KW-1185">Reference proteome</keyword>
<accession>A0A553NSL5</accession>
<feature type="transmembrane region" description="Helical" evidence="2">
    <location>
        <begin position="87"/>
        <end position="105"/>
    </location>
</feature>
<gene>
    <name evidence="3" type="ORF">TCAL_14263</name>
</gene>
<dbReference type="Proteomes" id="UP000318571">
    <property type="component" value="Chromosome 1"/>
</dbReference>
<keyword evidence="2" id="KW-1133">Transmembrane helix</keyword>